<evidence type="ECO:0000259" key="2">
    <source>
        <dbReference type="Pfam" id="PF14237"/>
    </source>
</evidence>
<dbReference type="Gene3D" id="3.30.479.30">
    <property type="entry name" value="Band 7 domain"/>
    <property type="match status" value="1"/>
</dbReference>
<dbReference type="Pfam" id="PF14237">
    <property type="entry name" value="GYF_2"/>
    <property type="match status" value="1"/>
</dbReference>
<evidence type="ECO:0000313" key="3">
    <source>
        <dbReference type="EMBL" id="EMI52689.1"/>
    </source>
</evidence>
<dbReference type="InterPro" id="IPR025640">
    <property type="entry name" value="GYF_2"/>
</dbReference>
<dbReference type="CDD" id="cd03408">
    <property type="entry name" value="SPFH_like_u1"/>
    <property type="match status" value="1"/>
</dbReference>
<protein>
    <submittedName>
        <fullName evidence="3">Virion core protein (Lumpy skin disease virus)-like protein</fullName>
    </submittedName>
</protein>
<dbReference type="EMBL" id="ANOH01000410">
    <property type="protein sequence ID" value="EMI52689.1"/>
    <property type="molecule type" value="Genomic_DNA"/>
</dbReference>
<organism evidence="3 4">
    <name type="scientific">Rhodopirellula sallentina SM41</name>
    <dbReference type="NCBI Taxonomy" id="1263870"/>
    <lineage>
        <taxon>Bacteria</taxon>
        <taxon>Pseudomonadati</taxon>
        <taxon>Planctomycetota</taxon>
        <taxon>Planctomycetia</taxon>
        <taxon>Pirellulales</taxon>
        <taxon>Pirellulaceae</taxon>
        <taxon>Rhodopirellula</taxon>
    </lineage>
</organism>
<proteinExistence type="predicted"/>
<feature type="domain" description="GYF" evidence="2">
    <location>
        <begin position="334"/>
        <end position="383"/>
    </location>
</feature>
<evidence type="ECO:0000259" key="1">
    <source>
        <dbReference type="Pfam" id="PF13421"/>
    </source>
</evidence>
<dbReference type="InterPro" id="IPR033880">
    <property type="entry name" value="SPFH_YdjI"/>
</dbReference>
<accession>M5TUF8</accession>
<feature type="domain" description="SPFH" evidence="1">
    <location>
        <begin position="57"/>
        <end position="268"/>
    </location>
</feature>
<dbReference type="AlphaFoldDB" id="M5TUF8"/>
<dbReference type="PANTHER" id="PTHR37826:SF2">
    <property type="entry name" value="ZINC-RIBBON DOMAIN-CONTAINING PROTEIN"/>
    <property type="match status" value="1"/>
</dbReference>
<keyword evidence="4" id="KW-1185">Reference proteome</keyword>
<evidence type="ECO:0000313" key="4">
    <source>
        <dbReference type="Proteomes" id="UP000011885"/>
    </source>
</evidence>
<dbReference type="InterPro" id="IPR036013">
    <property type="entry name" value="Band_7/SPFH_dom_sf"/>
</dbReference>
<dbReference type="Proteomes" id="UP000011885">
    <property type="component" value="Unassembled WGS sequence"/>
</dbReference>
<dbReference type="Pfam" id="PF13421">
    <property type="entry name" value="Band_7_1"/>
    <property type="match status" value="1"/>
</dbReference>
<name>M5TUF8_9BACT</name>
<reference evidence="3 4" key="1">
    <citation type="journal article" date="2013" name="Mar. Genomics">
        <title>Expression of sulfatases in Rhodopirellula baltica and the diversity of sulfatases in the genus Rhodopirellula.</title>
        <authorList>
            <person name="Wegner C.E."/>
            <person name="Richter-Heitmann T."/>
            <person name="Klindworth A."/>
            <person name="Klockow C."/>
            <person name="Richter M."/>
            <person name="Achstetter T."/>
            <person name="Glockner F.O."/>
            <person name="Harder J."/>
        </authorList>
    </citation>
    <scope>NUCLEOTIDE SEQUENCE [LARGE SCALE GENOMIC DNA]</scope>
    <source>
        <strain evidence="3 4">SM41</strain>
    </source>
</reference>
<dbReference type="SUPFAM" id="SSF117892">
    <property type="entry name" value="Band 7/SPFH domain"/>
    <property type="match status" value="1"/>
</dbReference>
<sequence>MLLPGLTHHQFVIIAGQFAHAHTNHQYKGLQMGLFDLIRSELIDIIEWIDDSQHTLVWRFPRHDNEIKNGAQLIVRPGQMAVFVYEGEIADVYPPGHYELTTANRPVMSTLEGWKYGFDSPFKAEVYFVSTRQLTDLKWGTPNPIMLRDPEFGPIRIRAFGTYTLKAVDPKALLTEIVGTDGQFGADDVMTLMRSVIQSAFADLIGSSQIAALDLASNYQTLSETLRQNVVERIDDEYGLDCPQLFIVNISFPESVEKALDTRTSMGVLGDMNKFQQYQMGQAMTAAAEGGGGGGAAEGMGLGVGMAMASRMMPQMSANPAPSAAPPPPPVDAWYVAVSGETKGPFSTDQMRSGITSGEVNAQTMIWKAGMSGWSAAATIPTFATALSASTPPPPPPAP</sequence>
<dbReference type="PATRIC" id="fig|1263870.3.peg.6222"/>
<comment type="caution">
    <text evidence="3">The sequence shown here is derived from an EMBL/GenBank/DDBJ whole genome shotgun (WGS) entry which is preliminary data.</text>
</comment>
<gene>
    <name evidence="3" type="ORF">RSSM_05868</name>
</gene>
<dbReference type="PANTHER" id="PTHR37826">
    <property type="entry name" value="FLOTILLIN BAND_7_5 DOMAIN PROTEIN"/>
    <property type="match status" value="1"/>
</dbReference>